<keyword evidence="3" id="KW-1185">Reference proteome</keyword>
<protein>
    <submittedName>
        <fullName evidence="2">LYR motif-containing protein 5</fullName>
    </submittedName>
</protein>
<dbReference type="InterPro" id="IPR045296">
    <property type="entry name" value="Complex1_LYR_ETFRF1_LYRM5"/>
</dbReference>
<dbReference type="OrthoDB" id="10258445at2759"/>
<dbReference type="PANTHER" id="PTHR21024">
    <property type="entry name" value="GROWTH HORMONE-INDUCIBLE SOLUBLE PROTEIN-RELATED"/>
    <property type="match status" value="1"/>
</dbReference>
<dbReference type="GO" id="GO:0090324">
    <property type="term" value="P:negative regulation of oxidative phosphorylation"/>
    <property type="evidence" value="ECO:0007669"/>
    <property type="project" value="InterPro"/>
</dbReference>
<reference evidence="2" key="1">
    <citation type="journal article" date="2020" name="Fungal Divers.">
        <title>Resolving the Mortierellaceae phylogeny through synthesis of multi-gene phylogenetics and phylogenomics.</title>
        <authorList>
            <person name="Vandepol N."/>
            <person name="Liber J."/>
            <person name="Desiro A."/>
            <person name="Na H."/>
            <person name="Kennedy M."/>
            <person name="Barry K."/>
            <person name="Grigoriev I.V."/>
            <person name="Miller A.N."/>
            <person name="O'Donnell K."/>
            <person name="Stajich J.E."/>
            <person name="Bonito G."/>
        </authorList>
    </citation>
    <scope>NUCLEOTIDE SEQUENCE</scope>
    <source>
        <strain evidence="2">KOD1015</strain>
    </source>
</reference>
<proteinExistence type="inferred from homology"/>
<dbReference type="AlphaFoldDB" id="A0A9P6FWZ0"/>
<dbReference type="Proteomes" id="UP000780801">
    <property type="component" value="Unassembled WGS sequence"/>
</dbReference>
<dbReference type="InterPro" id="IPR052000">
    <property type="entry name" value="ETFRF1"/>
</dbReference>
<evidence type="ECO:0000313" key="3">
    <source>
        <dbReference type="Proteomes" id="UP000780801"/>
    </source>
</evidence>
<organism evidence="2 3">
    <name type="scientific">Lunasporangiospora selenospora</name>
    <dbReference type="NCBI Taxonomy" id="979761"/>
    <lineage>
        <taxon>Eukaryota</taxon>
        <taxon>Fungi</taxon>
        <taxon>Fungi incertae sedis</taxon>
        <taxon>Mucoromycota</taxon>
        <taxon>Mortierellomycotina</taxon>
        <taxon>Mortierellomycetes</taxon>
        <taxon>Mortierellales</taxon>
        <taxon>Mortierellaceae</taxon>
        <taxon>Lunasporangiospora</taxon>
    </lineage>
</organism>
<dbReference type="EMBL" id="JAABOA010000834">
    <property type="protein sequence ID" value="KAF9583034.1"/>
    <property type="molecule type" value="Genomic_DNA"/>
</dbReference>
<dbReference type="CDD" id="cd20265">
    <property type="entry name" value="Complex1_LYR_ETFRF1_LYRM5"/>
    <property type="match status" value="1"/>
</dbReference>
<gene>
    <name evidence="2" type="primary">LYRM5</name>
    <name evidence="2" type="ORF">BGW38_010380</name>
</gene>
<sequence>MSQPTRYRAIALYKQVPFVWGLYSKGVSFETEERSGVFGKEYPAGADYFHRKLKVAFVKNKDLTDSTEIQKRLDLGDFVCKEIEAMYHINKYRAMKKRYYEEHTEEDLQAKLEAQNWDGSPSPNLKQ</sequence>
<dbReference type="GO" id="GO:0022904">
    <property type="term" value="P:respiratory electron transport chain"/>
    <property type="evidence" value="ECO:0007669"/>
    <property type="project" value="TreeGrafter"/>
</dbReference>
<name>A0A9P6FWZ0_9FUNG</name>
<accession>A0A9P6FWZ0</accession>
<evidence type="ECO:0000256" key="1">
    <source>
        <dbReference type="ARBA" id="ARBA00009508"/>
    </source>
</evidence>
<comment type="similarity">
    <text evidence="1">Belongs to the complex I LYR family.</text>
</comment>
<comment type="caution">
    <text evidence="2">The sequence shown here is derived from an EMBL/GenBank/DDBJ whole genome shotgun (WGS) entry which is preliminary data.</text>
</comment>
<dbReference type="GO" id="GO:0005739">
    <property type="term" value="C:mitochondrion"/>
    <property type="evidence" value="ECO:0007669"/>
    <property type="project" value="TreeGrafter"/>
</dbReference>
<dbReference type="PANTHER" id="PTHR21024:SF0">
    <property type="entry name" value="ELECTRON TRANSFER FLAVOPROTEIN REGULATORY FACTOR 1"/>
    <property type="match status" value="1"/>
</dbReference>
<evidence type="ECO:0000313" key="2">
    <source>
        <dbReference type="EMBL" id="KAF9583034.1"/>
    </source>
</evidence>